<dbReference type="InterPro" id="IPR002810">
    <property type="entry name" value="NfeD-like_C"/>
</dbReference>
<dbReference type="EMBL" id="JACOPS010000002">
    <property type="protein sequence ID" value="MBC5728054.1"/>
    <property type="molecule type" value="Genomic_DNA"/>
</dbReference>
<dbReference type="InterPro" id="IPR012340">
    <property type="entry name" value="NA-bd_OB-fold"/>
</dbReference>
<dbReference type="Proteomes" id="UP000636755">
    <property type="component" value="Unassembled WGS sequence"/>
</dbReference>
<dbReference type="PANTHER" id="PTHR33507:SF3">
    <property type="entry name" value="INNER MEMBRANE PROTEIN YBBJ"/>
    <property type="match status" value="1"/>
</dbReference>
<organism evidence="7 8">
    <name type="scientific">Ruminococcus intestinalis</name>
    <dbReference type="NCBI Taxonomy" id="2763066"/>
    <lineage>
        <taxon>Bacteria</taxon>
        <taxon>Bacillati</taxon>
        <taxon>Bacillota</taxon>
        <taxon>Clostridia</taxon>
        <taxon>Eubacteriales</taxon>
        <taxon>Oscillospiraceae</taxon>
        <taxon>Ruminococcus</taxon>
    </lineage>
</organism>
<keyword evidence="8" id="KW-1185">Reference proteome</keyword>
<keyword evidence="3 5" id="KW-1133">Transmembrane helix</keyword>
<dbReference type="SUPFAM" id="SSF141322">
    <property type="entry name" value="NfeD domain-like"/>
    <property type="match status" value="1"/>
</dbReference>
<dbReference type="PANTHER" id="PTHR33507">
    <property type="entry name" value="INNER MEMBRANE PROTEIN YBBJ"/>
    <property type="match status" value="1"/>
</dbReference>
<reference evidence="7 8" key="1">
    <citation type="submission" date="2020-08" db="EMBL/GenBank/DDBJ databases">
        <title>Genome public.</title>
        <authorList>
            <person name="Liu C."/>
            <person name="Sun Q."/>
        </authorList>
    </citation>
    <scope>NUCLEOTIDE SEQUENCE [LARGE SCALE GENOMIC DNA]</scope>
    <source>
        <strain evidence="7 8">NSJ-71</strain>
    </source>
</reference>
<dbReference type="Gene3D" id="2.40.50.140">
    <property type="entry name" value="Nucleic acid-binding proteins"/>
    <property type="match status" value="1"/>
</dbReference>
<dbReference type="RefSeq" id="WP_117705451.1">
    <property type="nucleotide sequence ID" value="NZ_JACOPS010000002.1"/>
</dbReference>
<name>A0ABR7HKJ8_9FIRM</name>
<keyword evidence="2 5" id="KW-0812">Transmembrane</keyword>
<feature type="transmembrane region" description="Helical" evidence="5">
    <location>
        <begin position="31"/>
        <end position="64"/>
    </location>
</feature>
<evidence type="ECO:0000256" key="5">
    <source>
        <dbReference type="SAM" id="Phobius"/>
    </source>
</evidence>
<dbReference type="Pfam" id="PF01957">
    <property type="entry name" value="NfeD"/>
    <property type="match status" value="1"/>
</dbReference>
<gene>
    <name evidence="7" type="ORF">H8R91_05870</name>
</gene>
<comment type="caution">
    <text evidence="7">The sequence shown here is derived from an EMBL/GenBank/DDBJ whole genome shotgun (WGS) entry which is preliminary data.</text>
</comment>
<evidence type="ECO:0000256" key="1">
    <source>
        <dbReference type="ARBA" id="ARBA00004141"/>
    </source>
</evidence>
<protein>
    <submittedName>
        <fullName evidence="7">NfeD family protein</fullName>
    </submittedName>
</protein>
<sequence>MEEYMPFVWIGIAVVMAVGEAATNQLVSIWFVVGALCAAVSSLITSSVLVQVIVFIVVTCGTLIATKPLVDKYKKGHKEVKTNSDRFIGQTGVMLTDIDTLEAVGQVKVSGEVWTAKLKNPTPVKKDDKVKILAIEGVKMIVEPWQGE</sequence>
<feature type="domain" description="NfeD-like C-terminal" evidence="6">
    <location>
        <begin position="85"/>
        <end position="144"/>
    </location>
</feature>
<evidence type="ECO:0000256" key="4">
    <source>
        <dbReference type="ARBA" id="ARBA00023136"/>
    </source>
</evidence>
<keyword evidence="4 5" id="KW-0472">Membrane</keyword>
<evidence type="ECO:0000313" key="8">
    <source>
        <dbReference type="Proteomes" id="UP000636755"/>
    </source>
</evidence>
<dbReference type="InterPro" id="IPR052165">
    <property type="entry name" value="Membrane_assoc_protease"/>
</dbReference>
<proteinExistence type="predicted"/>
<evidence type="ECO:0000313" key="7">
    <source>
        <dbReference type="EMBL" id="MBC5728054.1"/>
    </source>
</evidence>
<comment type="subcellular location">
    <subcellularLocation>
        <location evidence="1">Membrane</location>
        <topology evidence="1">Multi-pass membrane protein</topology>
    </subcellularLocation>
</comment>
<evidence type="ECO:0000259" key="6">
    <source>
        <dbReference type="Pfam" id="PF01957"/>
    </source>
</evidence>
<evidence type="ECO:0000256" key="2">
    <source>
        <dbReference type="ARBA" id="ARBA00022692"/>
    </source>
</evidence>
<evidence type="ECO:0000256" key="3">
    <source>
        <dbReference type="ARBA" id="ARBA00022989"/>
    </source>
</evidence>
<accession>A0ABR7HKJ8</accession>